<feature type="non-terminal residue" evidence="1">
    <location>
        <position position="1"/>
    </location>
</feature>
<sequence>EHSWFPLPRPQCLIPDYPQGVGRMSKVVHILTHPQQFQGDELEVEPEGNIFDIIGRSAR</sequence>
<accession>A0A9N9G206</accession>
<reference evidence="1" key="1">
    <citation type="submission" date="2021-06" db="EMBL/GenBank/DDBJ databases">
        <authorList>
            <person name="Kallberg Y."/>
            <person name="Tangrot J."/>
            <person name="Rosling A."/>
        </authorList>
    </citation>
    <scope>NUCLEOTIDE SEQUENCE</scope>
    <source>
        <strain evidence="1">FL130A</strain>
    </source>
</reference>
<keyword evidence="2" id="KW-1185">Reference proteome</keyword>
<dbReference type="AlphaFoldDB" id="A0A9N9G206"/>
<evidence type="ECO:0000313" key="1">
    <source>
        <dbReference type="EMBL" id="CAG8574089.1"/>
    </source>
</evidence>
<dbReference type="Proteomes" id="UP000789508">
    <property type="component" value="Unassembled WGS sequence"/>
</dbReference>
<name>A0A9N9G206_9GLOM</name>
<comment type="caution">
    <text evidence="1">The sequence shown here is derived from an EMBL/GenBank/DDBJ whole genome shotgun (WGS) entry which is preliminary data.</text>
</comment>
<evidence type="ECO:0000313" key="2">
    <source>
        <dbReference type="Proteomes" id="UP000789508"/>
    </source>
</evidence>
<protein>
    <submittedName>
        <fullName evidence="1">2991_t:CDS:1</fullName>
    </submittedName>
</protein>
<proteinExistence type="predicted"/>
<gene>
    <name evidence="1" type="ORF">ALEPTO_LOCUS6950</name>
</gene>
<dbReference type="EMBL" id="CAJVPS010002682">
    <property type="protein sequence ID" value="CAG8574089.1"/>
    <property type="molecule type" value="Genomic_DNA"/>
</dbReference>
<organism evidence="1 2">
    <name type="scientific">Ambispora leptoticha</name>
    <dbReference type="NCBI Taxonomy" id="144679"/>
    <lineage>
        <taxon>Eukaryota</taxon>
        <taxon>Fungi</taxon>
        <taxon>Fungi incertae sedis</taxon>
        <taxon>Mucoromycota</taxon>
        <taxon>Glomeromycotina</taxon>
        <taxon>Glomeromycetes</taxon>
        <taxon>Archaeosporales</taxon>
        <taxon>Ambisporaceae</taxon>
        <taxon>Ambispora</taxon>
    </lineage>
</organism>